<gene>
    <name evidence="7" type="ORF">CAMP_LOCUS18728</name>
</gene>
<dbReference type="GO" id="GO:0006164">
    <property type="term" value="P:purine nucleotide biosynthetic process"/>
    <property type="evidence" value="ECO:0007669"/>
    <property type="project" value="TreeGrafter"/>
</dbReference>
<dbReference type="FunFam" id="3.40.50.2020:FF:000031">
    <property type="entry name" value="Probable PRS4-ribose-phosphate pyrophosphokinase 3"/>
    <property type="match status" value="1"/>
</dbReference>
<dbReference type="GO" id="GO:0000287">
    <property type="term" value="F:magnesium ion binding"/>
    <property type="evidence" value="ECO:0007669"/>
    <property type="project" value="InterPro"/>
</dbReference>
<dbReference type="InterPro" id="IPR000836">
    <property type="entry name" value="PRTase_dom"/>
</dbReference>
<dbReference type="InterPro" id="IPR004152">
    <property type="entry name" value="GAT_dom"/>
</dbReference>
<dbReference type="Pfam" id="PF18308">
    <property type="entry name" value="GGA_N-GAT"/>
    <property type="match status" value="1"/>
</dbReference>
<dbReference type="Pfam" id="PF00790">
    <property type="entry name" value="VHS"/>
    <property type="match status" value="1"/>
</dbReference>
<reference evidence="7" key="1">
    <citation type="submission" date="2022-11" db="EMBL/GenBank/DDBJ databases">
        <authorList>
            <person name="Kikuchi T."/>
        </authorList>
    </citation>
    <scope>NUCLEOTIDE SEQUENCE</scope>
    <source>
        <strain evidence="7">PS1010</strain>
    </source>
</reference>
<keyword evidence="4" id="KW-0653">Protein transport</keyword>
<evidence type="ECO:0000256" key="1">
    <source>
        <dbReference type="ARBA" id="ARBA00006478"/>
    </source>
</evidence>
<dbReference type="GO" id="GO:0043130">
    <property type="term" value="F:ubiquitin binding"/>
    <property type="evidence" value="ECO:0007669"/>
    <property type="project" value="InterPro"/>
</dbReference>
<sequence length="923" mass="103519">MNLTKIGKPLEYWIGRATDPYLEKSDRDKCLEILANKINTEAEAATICVDLLAHKIVSPDQDEALTSIQTVDYLMRNCGDKVHTRVGKYRFLNQLVKLLTPKYLGSQTSKEVKNLVISLMYTWQKSIKHITKYKEVYSTLKSNGLITEDPKIPEDQITVIPPPPARCAVFEDEEKSKLLKTLLASSNPDDLQMANQLIKSLVKTEENKMAKKHDRRKKLDQALFLCKAIEQMKMEKTAHALGLGSFSPEADTKLYRAYDELSTLQNIIYNYATELAEANDPCLEEVLSINDTINKIMPDFKDDLGRNRMDKKDKYLLLMDNEELVNLNSPIVEKEPEESSSVDCLDGSLLNNMIETDHGDDVHDVPFIGFDKHMTPVLPRRSGRKTILPPPPADNSIFETDYLADQRLPEAPKPPTLNQLTAAKPILPLDNLDTLLPSLSPSSQSSNASPVHFEDEIKLEPNFYVLQSKDPLIVLDNGGVRVLLYSCDKNFSYVVAIFNSNVEELKDVSLEFKTSDKNATVRLQKFKKNLKGFDLTGSQESINLLMKIIPFKDVKEVDIDFSLNYVKMPSFTQRADESSGMVLLSGNSHPDLAKLVSDRLGIRLGDATVYNKTNRETSVDIKQSVRGKHVFIIQSGSKNVNNDVMELLIIIYACKTSMSKTITVIMPYLPYSKQCRMLRRSSIPMKLIAEMICKAGASRLVSLDLYKKEIQGFFSCPVDNLRASPFLLQYIKEYIPDYKNAIIVAKSPGVMNKATSYADRLRLGVAVIHGEQKDSEESGLEDGRQSPPPNLATFELFPSQQPKQKPPLSVVGDVGGRIAIMVDDIIDDAQSFVAAAEVLKARGAYKIYVLATHGVLSSDAPALLEASPITEVIVTNTVPHDLQKMRCHKIKTVDISLMLCEAVRRIYHNESMGQLFRDITLDD</sequence>
<dbReference type="Pfam" id="PF14572">
    <property type="entry name" value="Pribosyl_synth"/>
    <property type="match status" value="1"/>
</dbReference>
<dbReference type="NCBIfam" id="TIGR01251">
    <property type="entry name" value="ribP_PPkin"/>
    <property type="match status" value="1"/>
</dbReference>
<feature type="domain" description="VHS" evidence="5">
    <location>
        <begin position="17"/>
        <end position="148"/>
    </location>
</feature>
<dbReference type="Gene3D" id="1.25.40.90">
    <property type="match status" value="1"/>
</dbReference>
<dbReference type="SUPFAM" id="SSF89009">
    <property type="entry name" value="GAT-like domain"/>
    <property type="match status" value="1"/>
</dbReference>
<dbReference type="GO" id="GO:0005524">
    <property type="term" value="F:ATP binding"/>
    <property type="evidence" value="ECO:0007669"/>
    <property type="project" value="TreeGrafter"/>
</dbReference>
<dbReference type="GO" id="GO:0006015">
    <property type="term" value="P:5-phosphoribose 1-diphosphate biosynthetic process"/>
    <property type="evidence" value="ECO:0007669"/>
    <property type="project" value="TreeGrafter"/>
</dbReference>
<dbReference type="InterPro" id="IPR008942">
    <property type="entry name" value="ENTH_VHS"/>
</dbReference>
<dbReference type="InterPro" id="IPR029099">
    <property type="entry name" value="Pribosyltran_N"/>
</dbReference>
<evidence type="ECO:0000259" key="5">
    <source>
        <dbReference type="PROSITE" id="PS50179"/>
    </source>
</evidence>
<organism evidence="7 8">
    <name type="scientific">Caenorhabditis angaria</name>
    <dbReference type="NCBI Taxonomy" id="860376"/>
    <lineage>
        <taxon>Eukaryota</taxon>
        <taxon>Metazoa</taxon>
        <taxon>Ecdysozoa</taxon>
        <taxon>Nematoda</taxon>
        <taxon>Chromadorea</taxon>
        <taxon>Rhabditida</taxon>
        <taxon>Rhabditina</taxon>
        <taxon>Rhabditomorpha</taxon>
        <taxon>Rhabditoidea</taxon>
        <taxon>Rhabditidae</taxon>
        <taxon>Peloderinae</taxon>
        <taxon>Caenorhabditis</taxon>
    </lineage>
</organism>
<dbReference type="GO" id="GO:0005737">
    <property type="term" value="C:cytoplasm"/>
    <property type="evidence" value="ECO:0007669"/>
    <property type="project" value="TreeGrafter"/>
</dbReference>
<dbReference type="InterPro" id="IPR005946">
    <property type="entry name" value="Rib-P_diPkinase"/>
</dbReference>
<dbReference type="SMART" id="SM00288">
    <property type="entry name" value="VHS"/>
    <property type="match status" value="1"/>
</dbReference>
<dbReference type="SUPFAM" id="SSF48464">
    <property type="entry name" value="ENTH/VHS domain"/>
    <property type="match status" value="1"/>
</dbReference>
<dbReference type="GO" id="GO:0004749">
    <property type="term" value="F:ribose phosphate diphosphokinase activity"/>
    <property type="evidence" value="ECO:0007669"/>
    <property type="project" value="TreeGrafter"/>
</dbReference>
<evidence type="ECO:0000256" key="2">
    <source>
        <dbReference type="ARBA" id="ARBA00022448"/>
    </source>
</evidence>
<dbReference type="Gene3D" id="3.40.50.2020">
    <property type="match status" value="2"/>
</dbReference>
<evidence type="ECO:0000313" key="7">
    <source>
        <dbReference type="EMBL" id="CAI5456091.1"/>
    </source>
</evidence>
<keyword evidence="2" id="KW-0813">Transport</keyword>
<dbReference type="FunFam" id="3.40.50.2020:FF:000068">
    <property type="entry name" value="Predicted protein"/>
    <property type="match status" value="1"/>
</dbReference>
<dbReference type="GO" id="GO:0015031">
    <property type="term" value="P:protein transport"/>
    <property type="evidence" value="ECO:0007669"/>
    <property type="project" value="UniProtKB-KW"/>
</dbReference>
<evidence type="ECO:0000256" key="3">
    <source>
        <dbReference type="ARBA" id="ARBA00022727"/>
    </source>
</evidence>
<dbReference type="GO" id="GO:0002189">
    <property type="term" value="C:ribose phosphate diphosphokinase complex"/>
    <property type="evidence" value="ECO:0007669"/>
    <property type="project" value="TreeGrafter"/>
</dbReference>
<evidence type="ECO:0000259" key="6">
    <source>
        <dbReference type="PROSITE" id="PS50909"/>
    </source>
</evidence>
<dbReference type="CDD" id="cd03567">
    <property type="entry name" value="VHS_GGA_metazoan"/>
    <property type="match status" value="1"/>
</dbReference>
<accession>A0A9P1J3Y1</accession>
<dbReference type="PANTHER" id="PTHR10210">
    <property type="entry name" value="RIBOSE-PHOSPHATE DIPHOSPHOKINASE FAMILY MEMBER"/>
    <property type="match status" value="1"/>
</dbReference>
<dbReference type="AlphaFoldDB" id="A0A9P1J3Y1"/>
<dbReference type="GO" id="GO:0035091">
    <property type="term" value="F:phosphatidylinositol binding"/>
    <property type="evidence" value="ECO:0007669"/>
    <property type="project" value="InterPro"/>
</dbReference>
<dbReference type="SUPFAM" id="SSF53271">
    <property type="entry name" value="PRTase-like"/>
    <property type="match status" value="2"/>
</dbReference>
<dbReference type="InterPro" id="IPR029057">
    <property type="entry name" value="PRTase-like"/>
</dbReference>
<dbReference type="Proteomes" id="UP001152747">
    <property type="component" value="Unassembled WGS sequence"/>
</dbReference>
<keyword evidence="8" id="KW-1185">Reference proteome</keyword>
<dbReference type="CDD" id="cd06223">
    <property type="entry name" value="PRTases_typeI"/>
    <property type="match status" value="1"/>
</dbReference>
<dbReference type="InterPro" id="IPR002014">
    <property type="entry name" value="VHS_dom"/>
</dbReference>
<feature type="domain" description="GAT" evidence="6">
    <location>
        <begin position="172"/>
        <end position="305"/>
    </location>
</feature>
<dbReference type="Gene3D" id="1.20.5.170">
    <property type="match status" value="1"/>
</dbReference>
<protein>
    <submittedName>
        <fullName evidence="7">Uncharacterized protein</fullName>
    </submittedName>
</protein>
<dbReference type="InterPro" id="IPR041198">
    <property type="entry name" value="GGA_N-GAT"/>
</dbReference>
<dbReference type="PROSITE" id="PS50909">
    <property type="entry name" value="GAT"/>
    <property type="match status" value="1"/>
</dbReference>
<proteinExistence type="inferred from homology"/>
<dbReference type="SMART" id="SM01400">
    <property type="entry name" value="Pribosyltran_N"/>
    <property type="match status" value="1"/>
</dbReference>
<dbReference type="PANTHER" id="PTHR10210:SF53">
    <property type="entry name" value="GH23275P"/>
    <property type="match status" value="1"/>
</dbReference>
<evidence type="ECO:0000313" key="8">
    <source>
        <dbReference type="Proteomes" id="UP001152747"/>
    </source>
</evidence>
<comment type="caution">
    <text evidence="7">The sequence shown here is derived from an EMBL/GenBank/DDBJ whole genome shotgun (WGS) entry which is preliminary data.</text>
</comment>
<keyword evidence="3" id="KW-0545">Nucleotide biosynthesis</keyword>
<comment type="similarity">
    <text evidence="1">Belongs to the ribose-phosphate pyrophosphokinase family.</text>
</comment>
<dbReference type="PROSITE" id="PS50179">
    <property type="entry name" value="VHS"/>
    <property type="match status" value="1"/>
</dbReference>
<dbReference type="Pfam" id="PF13793">
    <property type="entry name" value="Pribosyltran_N"/>
    <property type="match status" value="1"/>
</dbReference>
<evidence type="ECO:0000256" key="4">
    <source>
        <dbReference type="ARBA" id="ARBA00022927"/>
    </source>
</evidence>
<dbReference type="OrthoDB" id="413572at2759"/>
<name>A0A9P1J3Y1_9PELO</name>
<dbReference type="EMBL" id="CANHGI010000006">
    <property type="protein sequence ID" value="CAI5456091.1"/>
    <property type="molecule type" value="Genomic_DNA"/>
</dbReference>